<organism evidence="2">
    <name type="scientific">uncultured Sphingomonadaceae bacterium</name>
    <dbReference type="NCBI Taxonomy" id="169976"/>
    <lineage>
        <taxon>Bacteria</taxon>
        <taxon>Pseudomonadati</taxon>
        <taxon>Pseudomonadota</taxon>
        <taxon>Alphaproteobacteria</taxon>
        <taxon>Sphingomonadales</taxon>
        <taxon>Sphingomonadaceae</taxon>
        <taxon>environmental samples</taxon>
    </lineage>
</organism>
<name>A0A6J4TCZ7_9SPHN</name>
<feature type="region of interest" description="Disordered" evidence="1">
    <location>
        <begin position="85"/>
        <end position="162"/>
    </location>
</feature>
<evidence type="ECO:0000313" key="2">
    <source>
        <dbReference type="EMBL" id="CAA9520494.1"/>
    </source>
</evidence>
<gene>
    <name evidence="2" type="ORF">AVDCRST_MAG39-2613</name>
</gene>
<evidence type="ECO:0000256" key="1">
    <source>
        <dbReference type="SAM" id="MobiDB-lite"/>
    </source>
</evidence>
<feature type="compositionally biased region" description="Basic and acidic residues" evidence="1">
    <location>
        <begin position="52"/>
        <end position="65"/>
    </location>
</feature>
<feature type="compositionally biased region" description="Low complexity" evidence="1">
    <location>
        <begin position="87"/>
        <end position="98"/>
    </location>
</feature>
<accession>A0A6J4TCZ7</accession>
<feature type="non-terminal residue" evidence="2">
    <location>
        <position position="1"/>
    </location>
</feature>
<feature type="non-terminal residue" evidence="2">
    <location>
        <position position="162"/>
    </location>
</feature>
<proteinExistence type="predicted"/>
<dbReference type="EMBL" id="CADCVW010000105">
    <property type="protein sequence ID" value="CAA9520494.1"/>
    <property type="molecule type" value="Genomic_DNA"/>
</dbReference>
<keyword evidence="2" id="KW-0449">Lipoprotein</keyword>
<feature type="compositionally biased region" description="Low complexity" evidence="1">
    <location>
        <begin position="1"/>
        <end position="18"/>
    </location>
</feature>
<feature type="region of interest" description="Disordered" evidence="1">
    <location>
        <begin position="1"/>
        <end position="71"/>
    </location>
</feature>
<dbReference type="AlphaFoldDB" id="A0A6J4TCZ7"/>
<protein>
    <submittedName>
        <fullName evidence="2">Outer membrane lipoprotein OmlA</fullName>
    </submittedName>
</protein>
<sequence>AQVQWRASSRPRAAPPRGAGRRARLHQGARPPGLPRRRGAGGIGAGRRRHARERDADARPAELRRHLQRPGLVLRVAHHAAVRLQSAAAERPAGAPRPLQSRGHGDAGPPHGAGAGCLHFAIRAGNADTRPEPQLLQRAVRQHRHGGRGGGAGRPDGEPAEL</sequence>
<reference evidence="2" key="1">
    <citation type="submission" date="2020-02" db="EMBL/GenBank/DDBJ databases">
        <authorList>
            <person name="Meier V. D."/>
        </authorList>
    </citation>
    <scope>NUCLEOTIDE SEQUENCE</scope>
    <source>
        <strain evidence="2">AVDCRST_MAG39</strain>
    </source>
</reference>